<feature type="transmembrane region" description="Helical" evidence="5">
    <location>
        <begin position="162"/>
        <end position="186"/>
    </location>
</feature>
<dbReference type="PRINTS" id="PR00164">
    <property type="entry name" value="ABC2TRNSPORT"/>
</dbReference>
<geneLocation type="chloroplast" evidence="7"/>
<keyword evidence="3 5" id="KW-1133">Transmembrane helix</keyword>
<feature type="transmembrane region" description="Helical" evidence="5">
    <location>
        <begin position="262"/>
        <end position="281"/>
    </location>
</feature>
<dbReference type="RefSeq" id="YP_009313572.1">
    <property type="nucleotide sequence ID" value="NC_031657.1"/>
</dbReference>
<keyword evidence="7" id="KW-0934">Plastid</keyword>
<name>A0A1G4NTE0_9FLOR</name>
<evidence type="ECO:0000256" key="2">
    <source>
        <dbReference type="ARBA" id="ARBA00022692"/>
    </source>
</evidence>
<evidence type="ECO:0000256" key="5">
    <source>
        <dbReference type="SAM" id="Phobius"/>
    </source>
</evidence>
<dbReference type="PANTHER" id="PTHR43077">
    <property type="entry name" value="TRANSPORT PERMEASE YVFS-RELATED"/>
    <property type="match status" value="1"/>
</dbReference>
<feature type="transmembrane region" description="Helical" evidence="5">
    <location>
        <begin position="126"/>
        <end position="150"/>
    </location>
</feature>
<dbReference type="PROSITE" id="PS51012">
    <property type="entry name" value="ABC_TM2"/>
    <property type="match status" value="1"/>
</dbReference>
<reference evidence="7" key="2">
    <citation type="submission" date="2016-10" db="EMBL/GenBank/DDBJ databases">
        <authorList>
            <person name="de Groot N.N."/>
        </authorList>
    </citation>
    <scope>NUCLEOTIDE SEQUENCE</scope>
    <source>
        <strain evidence="7">JFC0074</strain>
    </source>
</reference>
<keyword evidence="7" id="KW-0150">Chloroplast</keyword>
<comment type="subcellular location">
    <subcellularLocation>
        <location evidence="1">Membrane</location>
        <topology evidence="1">Multi-pass membrane protein</topology>
    </subcellularLocation>
</comment>
<evidence type="ECO:0000256" key="4">
    <source>
        <dbReference type="ARBA" id="ARBA00023136"/>
    </source>
</evidence>
<evidence type="ECO:0000259" key="6">
    <source>
        <dbReference type="PROSITE" id="PS51012"/>
    </source>
</evidence>
<feature type="transmembrane region" description="Helical" evidence="5">
    <location>
        <begin position="45"/>
        <end position="65"/>
    </location>
</feature>
<organism evidence="7">
    <name type="scientific">Galaxaura rugosa</name>
    <dbReference type="NCBI Taxonomy" id="268570"/>
    <lineage>
        <taxon>Eukaryota</taxon>
        <taxon>Rhodophyta</taxon>
        <taxon>Florideophyceae</taxon>
        <taxon>Nemaliophycidae</taxon>
        <taxon>Nemaliales</taxon>
        <taxon>Galaxauraceae</taxon>
        <taxon>Galaxaura</taxon>
    </lineage>
</organism>
<sequence>MFEANTKDVLYPNFQIRQHYKHTYYLQEISSLIKRLLIQSWRRPSLILTSIFQPLLWLLMFSSLFDKAEIQPFTFTHKYQNFISSGLIVFTTFTSALNAGLPLMFDREFGFFNRLLSSPMYSRYSIIISFSINILVNILIQLISIVYISYLKGTTLFSTNNTFIIILILFLLSNSITNISLILAFILPGHIELLAFILATNLPLLFSSTALAPLSLMSSWLQILATINPLSHAIELIRYTYLNISWTFQSNIIKNHWFHLSILDITMFMIIINILSSLYIYKFISNKFED</sequence>
<keyword evidence="4 5" id="KW-0472">Membrane</keyword>
<dbReference type="InterPro" id="IPR000412">
    <property type="entry name" value="ABC_2_transport"/>
</dbReference>
<gene>
    <name evidence="7" type="primary">ycf38</name>
    <name evidence="7" type="ORF">JFC0074_192</name>
</gene>
<feature type="domain" description="ABC transmembrane type-2" evidence="6">
    <location>
        <begin position="45"/>
        <end position="283"/>
    </location>
</feature>
<dbReference type="AlphaFoldDB" id="A0A1G4NTE0"/>
<dbReference type="InterPro" id="IPR013525">
    <property type="entry name" value="ABC2_TM"/>
</dbReference>
<dbReference type="GO" id="GO:0043190">
    <property type="term" value="C:ATP-binding cassette (ABC) transporter complex"/>
    <property type="evidence" value="ECO:0007669"/>
    <property type="project" value="InterPro"/>
</dbReference>
<reference evidence="7" key="1">
    <citation type="submission" date="2016-10" db="EMBL/GenBank/DDBJ databases">
        <title>Chloroplast genomes as a tool to resolve red algal phylogenies: a case study in the Nemaliales.</title>
        <authorList>
            <person name="Costa J.F."/>
            <person name="Lin S.M."/>
            <person name="Macaya E.C."/>
            <person name="Fernandez-Garcia C."/>
            <person name="Verbruggen H."/>
        </authorList>
    </citation>
    <scope>NUCLEOTIDE SEQUENCE</scope>
    <source>
        <strain evidence="7">JFC0074</strain>
    </source>
</reference>
<dbReference type="PIRSF" id="PIRSF006648">
    <property type="entry name" value="DrrB"/>
    <property type="match status" value="1"/>
</dbReference>
<dbReference type="GeneID" id="29998726"/>
<protein>
    <recommendedName>
        <fullName evidence="6">ABC transmembrane type-2 domain-containing protein</fullName>
    </recommendedName>
</protein>
<dbReference type="EMBL" id="LT622865">
    <property type="protein sequence ID" value="SCW21826.1"/>
    <property type="molecule type" value="Genomic_DNA"/>
</dbReference>
<accession>A0A1G4NTE0</accession>
<dbReference type="GO" id="GO:0140359">
    <property type="term" value="F:ABC-type transporter activity"/>
    <property type="evidence" value="ECO:0007669"/>
    <property type="project" value="InterPro"/>
</dbReference>
<feature type="transmembrane region" description="Helical" evidence="5">
    <location>
        <begin position="193"/>
        <end position="214"/>
    </location>
</feature>
<dbReference type="InterPro" id="IPR047817">
    <property type="entry name" value="ABC2_TM_bact-type"/>
</dbReference>
<evidence type="ECO:0000313" key="7">
    <source>
        <dbReference type="EMBL" id="SCW21826.1"/>
    </source>
</evidence>
<feature type="transmembrane region" description="Helical" evidence="5">
    <location>
        <begin position="85"/>
        <end position="105"/>
    </location>
</feature>
<dbReference type="PANTHER" id="PTHR43077:SF10">
    <property type="entry name" value="TRANSPORT PERMEASE PROTEIN"/>
    <property type="match status" value="1"/>
</dbReference>
<dbReference type="Pfam" id="PF01061">
    <property type="entry name" value="ABC2_membrane"/>
    <property type="match status" value="1"/>
</dbReference>
<keyword evidence="2 5" id="KW-0812">Transmembrane</keyword>
<proteinExistence type="predicted"/>
<dbReference type="InterPro" id="IPR051328">
    <property type="entry name" value="T7SS_ABC-Transporter"/>
</dbReference>
<evidence type="ECO:0000256" key="3">
    <source>
        <dbReference type="ARBA" id="ARBA00022989"/>
    </source>
</evidence>
<evidence type="ECO:0000256" key="1">
    <source>
        <dbReference type="ARBA" id="ARBA00004141"/>
    </source>
</evidence>